<comment type="caution">
    <text evidence="3">The sequence shown here is derived from an EMBL/GenBank/DDBJ whole genome shotgun (WGS) entry which is preliminary data.</text>
</comment>
<keyword evidence="2" id="KW-0812">Transmembrane</keyword>
<dbReference type="STRING" id="2594813.A0A395MV82"/>
<dbReference type="AlphaFoldDB" id="A0A395MV82"/>
<evidence type="ECO:0000313" key="3">
    <source>
        <dbReference type="EMBL" id="RFN51836.1"/>
    </source>
</evidence>
<organism evidence="3 4">
    <name type="scientific">Fusarium flagelliforme</name>
    <dbReference type="NCBI Taxonomy" id="2675880"/>
    <lineage>
        <taxon>Eukaryota</taxon>
        <taxon>Fungi</taxon>
        <taxon>Dikarya</taxon>
        <taxon>Ascomycota</taxon>
        <taxon>Pezizomycotina</taxon>
        <taxon>Sordariomycetes</taxon>
        <taxon>Hypocreomycetidae</taxon>
        <taxon>Hypocreales</taxon>
        <taxon>Nectriaceae</taxon>
        <taxon>Fusarium</taxon>
        <taxon>Fusarium incarnatum-equiseti species complex</taxon>
    </lineage>
</organism>
<keyword evidence="4" id="KW-1185">Reference proteome</keyword>
<feature type="transmembrane region" description="Helical" evidence="2">
    <location>
        <begin position="170"/>
        <end position="191"/>
    </location>
</feature>
<evidence type="ECO:0000256" key="1">
    <source>
        <dbReference type="SAM" id="MobiDB-lite"/>
    </source>
</evidence>
<feature type="transmembrane region" description="Helical" evidence="2">
    <location>
        <begin position="299"/>
        <end position="316"/>
    </location>
</feature>
<reference evidence="3 4" key="1">
    <citation type="journal article" date="2018" name="PLoS Pathog.">
        <title>Evolution of structural diversity of trichothecenes, a family of toxins produced by plant pathogenic and entomopathogenic fungi.</title>
        <authorList>
            <person name="Proctor R.H."/>
            <person name="McCormick S.P."/>
            <person name="Kim H.S."/>
            <person name="Cardoza R.E."/>
            <person name="Stanley A.M."/>
            <person name="Lindo L."/>
            <person name="Kelly A."/>
            <person name="Brown D.W."/>
            <person name="Lee T."/>
            <person name="Vaughan M.M."/>
            <person name="Alexander N.J."/>
            <person name="Busman M."/>
            <person name="Gutierrez S."/>
        </authorList>
    </citation>
    <scope>NUCLEOTIDE SEQUENCE [LARGE SCALE GENOMIC DNA]</scope>
    <source>
        <strain evidence="3 4">NRRL 13405</strain>
    </source>
</reference>
<protein>
    <submittedName>
        <fullName evidence="3">Uncharacterized protein</fullName>
    </submittedName>
</protein>
<feature type="region of interest" description="Disordered" evidence="1">
    <location>
        <begin position="210"/>
        <end position="230"/>
    </location>
</feature>
<evidence type="ECO:0000256" key="2">
    <source>
        <dbReference type="SAM" id="Phobius"/>
    </source>
</evidence>
<feature type="transmembrane region" description="Helical" evidence="2">
    <location>
        <begin position="255"/>
        <end position="279"/>
    </location>
</feature>
<evidence type="ECO:0000313" key="4">
    <source>
        <dbReference type="Proteomes" id="UP000265631"/>
    </source>
</evidence>
<feature type="transmembrane region" description="Helical" evidence="2">
    <location>
        <begin position="351"/>
        <end position="370"/>
    </location>
</feature>
<feature type="compositionally biased region" description="Low complexity" evidence="1">
    <location>
        <begin position="133"/>
        <end position="150"/>
    </location>
</feature>
<feature type="transmembrane region" description="Helical" evidence="2">
    <location>
        <begin position="750"/>
        <end position="772"/>
    </location>
</feature>
<keyword evidence="2" id="KW-1133">Transmembrane helix</keyword>
<dbReference type="EMBL" id="PXXK01000090">
    <property type="protein sequence ID" value="RFN51836.1"/>
    <property type="molecule type" value="Genomic_DNA"/>
</dbReference>
<accession>A0A395MV82</accession>
<sequence>MSRNYTAAIDYWGFKCPKGGEFYICENAWVEFFGCCDDDPCADGTGICQSGVKPLSFDPDNGYEMPLQTCLSSSSSNDYYVCWGTRPPFVGCCGKQACGDGCPASELGTALLSPDETRRRDLFYPPSMGLGVPPSSKTPLQPPSTSLPSSFRNVTYDAKSSRNGSLMTPYAVAGMCSAILIAILICIGLFARYWKKRPAKAENAQTYSQIRNQGSDGNVENMRPSPTPSRDEAIMLDIKSQSEPRNLKQADFTTFIFWVWNVVLTLVPMCFIALAIVVVNLDDQLKSNFGQHVLELTKLSPSLYPILFAAVVGRFYKNLARYCLEQSGGVRLAVLEQVFGSQSFATALERVFFVHTHIVLSVIILTTWGLSPLGGQSSSRILGFGNATEVANGTVNYLHPAYQVSSYLAHRSLVATKGSVAALYSSNLLSSLEQKRSPRDMWELPKIPQVTGKMKKVGKTYMVDREALESGDYHYASLLGVKLRGLGSPQEATEHHFTVQTSYIDLDCKLTDEKFDFDTNYWKNKTTEDRKGEGADVRLQAPVPWEEWNELDEPPPLELTYFIRWQNRGEEYGSPTYWSAINCTMQTIWLETDIHCGPRPTSTSCYAYQQRRIKDVQHANHPPRLMRKRFGALQQALGYWPEASGDSGFDGPLATENYIMGELHPYARQDYRDWTDVSRRDFYGVSQRLTTAFNTFWDATLNPLGHTNVSFGALNSSNTAYEDDFNLEPFMNATVGTMTRTFEVYRASQLWVAILLTATIFLQVLAILGLVLEAVIVGPEVLGFASSLTRDNPYIPVPLCNSGLDGAERARALGDLRLRLADVEPREETGYIAVHALQNNKVEKVSAEDSEGQSRADEAPGHINTRPLGRERLYR</sequence>
<name>A0A395MV82_9HYPO</name>
<feature type="region of interest" description="Disordered" evidence="1">
    <location>
        <begin position="125"/>
        <end position="151"/>
    </location>
</feature>
<gene>
    <name evidence="3" type="ORF">FIE12Z_3890</name>
</gene>
<feature type="compositionally biased region" description="Basic and acidic residues" evidence="1">
    <location>
        <begin position="844"/>
        <end position="860"/>
    </location>
</feature>
<dbReference type="Proteomes" id="UP000265631">
    <property type="component" value="Unassembled WGS sequence"/>
</dbReference>
<keyword evidence="2" id="KW-0472">Membrane</keyword>
<feature type="region of interest" description="Disordered" evidence="1">
    <location>
        <begin position="844"/>
        <end position="875"/>
    </location>
</feature>
<proteinExistence type="predicted"/>